<dbReference type="InterPro" id="IPR013083">
    <property type="entry name" value="Znf_RING/FYVE/PHD"/>
</dbReference>
<name>A0A914XLZ2_9BILA</name>
<dbReference type="AlphaFoldDB" id="A0A914XLZ2"/>
<evidence type="ECO:0000313" key="4">
    <source>
        <dbReference type="WBParaSite" id="PSAMB.scaffold850size40291.g9204.t1"/>
    </source>
</evidence>
<dbReference type="InterPro" id="IPR011011">
    <property type="entry name" value="Znf_FYVE_PHD"/>
</dbReference>
<evidence type="ECO:0000259" key="2">
    <source>
        <dbReference type="PROSITE" id="PS50916"/>
    </source>
</evidence>
<dbReference type="Gene3D" id="3.30.40.10">
    <property type="entry name" value="Zinc/RING finger domain, C3HC4 (zinc finger)"/>
    <property type="match status" value="1"/>
</dbReference>
<evidence type="ECO:0000313" key="3">
    <source>
        <dbReference type="Proteomes" id="UP000887566"/>
    </source>
</evidence>
<proteinExistence type="predicted"/>
<organism evidence="3 4">
    <name type="scientific">Plectus sambesii</name>
    <dbReference type="NCBI Taxonomy" id="2011161"/>
    <lineage>
        <taxon>Eukaryota</taxon>
        <taxon>Metazoa</taxon>
        <taxon>Ecdysozoa</taxon>
        <taxon>Nematoda</taxon>
        <taxon>Chromadorea</taxon>
        <taxon>Plectida</taxon>
        <taxon>Plectina</taxon>
        <taxon>Plectoidea</taxon>
        <taxon>Plectidae</taxon>
        <taxon>Plectus</taxon>
    </lineage>
</organism>
<dbReference type="SUPFAM" id="SSF57903">
    <property type="entry name" value="FYVE/PHD zinc finger"/>
    <property type="match status" value="1"/>
</dbReference>
<dbReference type="InterPro" id="IPR041282">
    <property type="entry name" value="FYVE_2"/>
</dbReference>
<sequence length="372" mass="41660">MVENLTADERRRISRVLERDVQLQRQEEQRILFARLAVNVYDNDLRDKAKRLACKKTNDQAPLTDALLARTCARCGVRLGYLSNTGDQCACCQERICTKCVRVSPSKKGGIMKTCQLCHLNRELKAISGSWLTEQTEIVPPLNQQPSTALLSQLKKIDSSRSPSLGNPSSARSTPRKKPPPKLRKMKRNQTVDTIPNQLLQKVLHMTSARRSSEPKSLTDALMPNKLEMEDKVRSLRKLTDANLFHAAADTPNGRRESIEYRSSGSLCPLRETSVDEPAIESNNNLVTKRIGGRGTGRPAPPMDPIALMREEDERDEREEARKRKADLGGLIGKLNLADTTRRMSAPAEHLIAQIRGVNGKRVSIARLLPYN</sequence>
<feature type="region of interest" description="Disordered" evidence="1">
    <location>
        <begin position="157"/>
        <end position="193"/>
    </location>
</feature>
<accession>A0A914XLZ2</accession>
<dbReference type="WBParaSite" id="PSAMB.scaffold850size40291.g9204.t1">
    <property type="protein sequence ID" value="PSAMB.scaffold850size40291.g9204.t1"/>
    <property type="gene ID" value="PSAMB.scaffold850size40291.g9204"/>
</dbReference>
<dbReference type="PROSITE" id="PS50916">
    <property type="entry name" value="RABBD"/>
    <property type="match status" value="1"/>
</dbReference>
<feature type="compositionally biased region" description="Low complexity" evidence="1">
    <location>
        <begin position="160"/>
        <end position="173"/>
    </location>
</feature>
<dbReference type="InterPro" id="IPR010911">
    <property type="entry name" value="Rab_BD"/>
</dbReference>
<dbReference type="GO" id="GO:0006886">
    <property type="term" value="P:intracellular protein transport"/>
    <property type="evidence" value="ECO:0007669"/>
    <property type="project" value="InterPro"/>
</dbReference>
<keyword evidence="3" id="KW-1185">Reference proteome</keyword>
<feature type="domain" description="RabBD" evidence="2">
    <location>
        <begin position="1"/>
        <end position="135"/>
    </location>
</feature>
<evidence type="ECO:0000256" key="1">
    <source>
        <dbReference type="SAM" id="MobiDB-lite"/>
    </source>
</evidence>
<dbReference type="Pfam" id="PF02318">
    <property type="entry name" value="FYVE_2"/>
    <property type="match status" value="1"/>
</dbReference>
<dbReference type="Proteomes" id="UP000887566">
    <property type="component" value="Unplaced"/>
</dbReference>
<dbReference type="GO" id="GO:0031267">
    <property type="term" value="F:small GTPase binding"/>
    <property type="evidence" value="ECO:0007669"/>
    <property type="project" value="InterPro"/>
</dbReference>
<protein>
    <submittedName>
        <fullName evidence="4">RabBD domain-containing protein</fullName>
    </submittedName>
</protein>
<reference evidence="4" key="1">
    <citation type="submission" date="2022-11" db="UniProtKB">
        <authorList>
            <consortium name="WormBaseParasite"/>
        </authorList>
    </citation>
    <scope>IDENTIFICATION</scope>
</reference>
<dbReference type="CDD" id="cd15747">
    <property type="entry name" value="FYVE_Slp3_4_5"/>
    <property type="match status" value="1"/>
</dbReference>
<feature type="compositionally biased region" description="Basic residues" evidence="1">
    <location>
        <begin position="174"/>
        <end position="188"/>
    </location>
</feature>